<dbReference type="PRINTS" id="PR00344">
    <property type="entry name" value="BCTRLSENSOR"/>
</dbReference>
<evidence type="ECO:0000313" key="7">
    <source>
        <dbReference type="EMBL" id="MCH7396965.1"/>
    </source>
</evidence>
<dbReference type="CDD" id="cd00082">
    <property type="entry name" value="HisKA"/>
    <property type="match status" value="1"/>
</dbReference>
<dbReference type="SUPFAM" id="SSF47384">
    <property type="entry name" value="Homodimeric domain of signal transducing histidine kinase"/>
    <property type="match status" value="1"/>
</dbReference>
<organism evidence="7 8">
    <name type="scientific">Belliella calami</name>
    <dbReference type="NCBI Taxonomy" id="2923436"/>
    <lineage>
        <taxon>Bacteria</taxon>
        <taxon>Pseudomonadati</taxon>
        <taxon>Bacteroidota</taxon>
        <taxon>Cytophagia</taxon>
        <taxon>Cytophagales</taxon>
        <taxon>Cyclobacteriaceae</taxon>
        <taxon>Belliella</taxon>
    </lineage>
</organism>
<reference evidence="7" key="1">
    <citation type="submission" date="2022-03" db="EMBL/GenBank/DDBJ databases">
        <title>De novo assembled genomes of Belliella spp. (Cyclobacteriaceae) strains.</title>
        <authorList>
            <person name="Szabo A."/>
            <person name="Korponai K."/>
            <person name="Felfoldi T."/>
        </authorList>
    </citation>
    <scope>NUCLEOTIDE SEQUENCE</scope>
    <source>
        <strain evidence="7">DSM 107340</strain>
    </source>
</reference>
<dbReference type="InterPro" id="IPR004358">
    <property type="entry name" value="Sig_transdc_His_kin-like_C"/>
</dbReference>
<evidence type="ECO:0000256" key="4">
    <source>
        <dbReference type="ARBA" id="ARBA00022679"/>
    </source>
</evidence>
<dbReference type="InterPro" id="IPR000014">
    <property type="entry name" value="PAS"/>
</dbReference>
<sequence>MKKNDSRFESIFEILPVPTWEEDFSEIKSYLDQIGLLGKDELFIREYFKVNSNGLKDCILKVKIININKACLELHDAVSKQQLIDNFLKIFTEDSWSILIDQVICICHGKSKFDVTTKTRSLNGQIKDIELKWSVVPGFEDCFSSVIITTIDITSRLDTEKALLERNSFIETTLEHLPIGVAVNNVKSGEATLMNQTFSRIYGWPANELNSVKSFFEKIFPDPKERDIISSQINADLESNDINRMYWNDIEITTKEGERKFVSAKNIPVFDQDIMISTVIDETKRKQSEDAIIKKTKYLECISKIVESLLTYEDWNNVLKHSLADIGKAVNSDRVCYLKNSIDPTSEKLIARQVYEWCKEGITPQIDKMQYQEIHLEHYPNFLERVLNKAPYAAVYSQTKGNERELLIDQGIKSIILLPIYFKNTFFGFIGLDDCRAERAWSEDEISFLQTITSNFGVAIEKAAFEESLKLVNSELKESNKNLVLSNSELEQFAYVASHDLQEPLRMITSFLALIERKYQDKLDEKGRSYIHFATDGAKRMRNIILDLLEFSRIGKVGGIENQSFNSKEVLTEVEKLLKTQIHNSQAIIISENLPYIYSKKTAFQQLLQNLISNAIKYQNKGNQPIIHIQCEDNNHEWLFSVKDNGLGISPDYFERIFIIFQRLHDKNEYSGSGIGLAICKKIVEYLGGKIWVESQINVGSTFNFSIPKIKID</sequence>
<dbReference type="InterPro" id="IPR005467">
    <property type="entry name" value="His_kinase_dom"/>
</dbReference>
<name>A0ABS9UK09_9BACT</name>
<dbReference type="InterPro" id="IPR036097">
    <property type="entry name" value="HisK_dim/P_sf"/>
</dbReference>
<evidence type="ECO:0000256" key="1">
    <source>
        <dbReference type="ARBA" id="ARBA00000085"/>
    </source>
</evidence>
<comment type="caution">
    <text evidence="7">The sequence shown here is derived from an EMBL/GenBank/DDBJ whole genome shotgun (WGS) entry which is preliminary data.</text>
</comment>
<dbReference type="InterPro" id="IPR035965">
    <property type="entry name" value="PAS-like_dom_sf"/>
</dbReference>
<keyword evidence="7" id="KW-0547">Nucleotide-binding</keyword>
<dbReference type="InterPro" id="IPR003661">
    <property type="entry name" value="HisK_dim/P_dom"/>
</dbReference>
<dbReference type="SMART" id="SM00387">
    <property type="entry name" value="HATPase_c"/>
    <property type="match status" value="1"/>
</dbReference>
<proteinExistence type="predicted"/>
<comment type="catalytic activity">
    <reaction evidence="1">
        <text>ATP + protein L-histidine = ADP + protein N-phospho-L-histidine.</text>
        <dbReference type="EC" id="2.7.13.3"/>
    </reaction>
</comment>
<dbReference type="NCBIfam" id="TIGR00229">
    <property type="entry name" value="sensory_box"/>
    <property type="match status" value="1"/>
</dbReference>
<evidence type="ECO:0000259" key="6">
    <source>
        <dbReference type="PROSITE" id="PS50109"/>
    </source>
</evidence>
<dbReference type="EMBL" id="JAKZGS010000002">
    <property type="protein sequence ID" value="MCH7396965.1"/>
    <property type="molecule type" value="Genomic_DNA"/>
</dbReference>
<feature type="domain" description="Histidine kinase" evidence="6">
    <location>
        <begin position="496"/>
        <end position="711"/>
    </location>
</feature>
<dbReference type="InterPro" id="IPR029016">
    <property type="entry name" value="GAF-like_dom_sf"/>
</dbReference>
<dbReference type="Gene3D" id="1.10.287.130">
    <property type="match status" value="1"/>
</dbReference>
<evidence type="ECO:0000256" key="3">
    <source>
        <dbReference type="ARBA" id="ARBA00022553"/>
    </source>
</evidence>
<dbReference type="SUPFAM" id="SSF55785">
    <property type="entry name" value="PYP-like sensor domain (PAS domain)"/>
    <property type="match status" value="1"/>
</dbReference>
<dbReference type="Pfam" id="PF00512">
    <property type="entry name" value="HisKA"/>
    <property type="match status" value="1"/>
</dbReference>
<dbReference type="InterPro" id="IPR036890">
    <property type="entry name" value="HATPase_C_sf"/>
</dbReference>
<dbReference type="InterPro" id="IPR003594">
    <property type="entry name" value="HATPase_dom"/>
</dbReference>
<dbReference type="SUPFAM" id="SSF55781">
    <property type="entry name" value="GAF domain-like"/>
    <property type="match status" value="1"/>
</dbReference>
<dbReference type="Pfam" id="PF01590">
    <property type="entry name" value="GAF"/>
    <property type="match status" value="1"/>
</dbReference>
<dbReference type="EC" id="2.7.13.3" evidence="2"/>
<dbReference type="InterPro" id="IPR052162">
    <property type="entry name" value="Sensor_kinase/Photoreceptor"/>
</dbReference>
<protein>
    <recommendedName>
        <fullName evidence="2">histidine kinase</fullName>
        <ecNumber evidence="2">2.7.13.3</ecNumber>
    </recommendedName>
</protein>
<dbReference type="SUPFAM" id="SSF55874">
    <property type="entry name" value="ATPase domain of HSP90 chaperone/DNA topoisomerase II/histidine kinase"/>
    <property type="match status" value="1"/>
</dbReference>
<keyword evidence="8" id="KW-1185">Reference proteome</keyword>
<keyword evidence="3" id="KW-0597">Phosphoprotein</keyword>
<evidence type="ECO:0000256" key="5">
    <source>
        <dbReference type="ARBA" id="ARBA00022777"/>
    </source>
</evidence>
<dbReference type="Pfam" id="PF02518">
    <property type="entry name" value="HATPase_c"/>
    <property type="match status" value="1"/>
</dbReference>
<dbReference type="SMART" id="SM00388">
    <property type="entry name" value="HisKA"/>
    <property type="match status" value="1"/>
</dbReference>
<dbReference type="PROSITE" id="PS50109">
    <property type="entry name" value="HIS_KIN"/>
    <property type="match status" value="1"/>
</dbReference>
<dbReference type="RefSeq" id="WP_241273479.1">
    <property type="nucleotide sequence ID" value="NZ_JAKZGS010000002.1"/>
</dbReference>
<evidence type="ECO:0000313" key="8">
    <source>
        <dbReference type="Proteomes" id="UP001165488"/>
    </source>
</evidence>
<dbReference type="Gene3D" id="3.30.565.10">
    <property type="entry name" value="Histidine kinase-like ATPase, C-terminal domain"/>
    <property type="match status" value="1"/>
</dbReference>
<dbReference type="Gene3D" id="3.30.450.20">
    <property type="entry name" value="PAS domain"/>
    <property type="match status" value="1"/>
</dbReference>
<dbReference type="PANTHER" id="PTHR43304">
    <property type="entry name" value="PHYTOCHROME-LIKE PROTEIN CPH1"/>
    <property type="match status" value="1"/>
</dbReference>
<keyword evidence="7" id="KW-0067">ATP-binding</keyword>
<keyword evidence="5" id="KW-0418">Kinase</keyword>
<evidence type="ECO:0000256" key="2">
    <source>
        <dbReference type="ARBA" id="ARBA00012438"/>
    </source>
</evidence>
<gene>
    <name evidence="7" type="ORF">MM236_03155</name>
</gene>
<accession>A0ABS9UK09</accession>
<dbReference type="Proteomes" id="UP001165488">
    <property type="component" value="Unassembled WGS sequence"/>
</dbReference>
<dbReference type="PANTHER" id="PTHR43304:SF1">
    <property type="entry name" value="PAC DOMAIN-CONTAINING PROTEIN"/>
    <property type="match status" value="1"/>
</dbReference>
<dbReference type="InterPro" id="IPR003018">
    <property type="entry name" value="GAF"/>
</dbReference>
<dbReference type="GO" id="GO:0005524">
    <property type="term" value="F:ATP binding"/>
    <property type="evidence" value="ECO:0007669"/>
    <property type="project" value="UniProtKB-KW"/>
</dbReference>
<dbReference type="Gene3D" id="3.30.450.40">
    <property type="match status" value="1"/>
</dbReference>
<keyword evidence="4" id="KW-0808">Transferase</keyword>